<keyword evidence="2" id="KW-1185">Reference proteome</keyword>
<dbReference type="Proteomes" id="UP000046393">
    <property type="component" value="Unplaced"/>
</dbReference>
<feature type="region of interest" description="Disordered" evidence="1">
    <location>
        <begin position="163"/>
        <end position="187"/>
    </location>
</feature>
<evidence type="ECO:0000313" key="2">
    <source>
        <dbReference type="Proteomes" id="UP000046393"/>
    </source>
</evidence>
<reference evidence="3" key="1">
    <citation type="submission" date="2017-02" db="UniProtKB">
        <authorList>
            <consortium name="WormBaseParasite"/>
        </authorList>
    </citation>
    <scope>IDENTIFICATION</scope>
</reference>
<protein>
    <submittedName>
        <fullName evidence="3">Uncharacterized protein</fullName>
    </submittedName>
</protein>
<feature type="compositionally biased region" description="Polar residues" evidence="1">
    <location>
        <begin position="163"/>
        <end position="178"/>
    </location>
</feature>
<sequence>MNRTSSCFDLDRQRLIEHHCRILTAEPRIDCSTPKCYRSSPISIHYRPLRKHRSSSLCSFRLGSKSATAESRSSGISSKTDVMKSEFEIQNEHPLTRLIRNKARSKLSLMDCYRAPSSFPVILKKEATDTAGTNNRRSNNDQLKKSTVNDFCEYNFSKSVSSNDITSENSSVQNVNDDLSSRTEDASVYSNDGVESIQRFKTRVLDDVIRRQLFTDRQIIRVIKQHRQSCSNMDRDLMEQATQEILQDLEVKAALYS</sequence>
<accession>A0A0N5APB6</accession>
<proteinExistence type="predicted"/>
<dbReference type="WBParaSite" id="SMUV_0000648601-mRNA-1">
    <property type="protein sequence ID" value="SMUV_0000648601-mRNA-1"/>
    <property type="gene ID" value="SMUV_0000648601"/>
</dbReference>
<name>A0A0N5APB6_9BILA</name>
<evidence type="ECO:0000313" key="3">
    <source>
        <dbReference type="WBParaSite" id="SMUV_0000648601-mRNA-1"/>
    </source>
</evidence>
<organism evidence="2 3">
    <name type="scientific">Syphacia muris</name>
    <dbReference type="NCBI Taxonomy" id="451379"/>
    <lineage>
        <taxon>Eukaryota</taxon>
        <taxon>Metazoa</taxon>
        <taxon>Ecdysozoa</taxon>
        <taxon>Nematoda</taxon>
        <taxon>Chromadorea</taxon>
        <taxon>Rhabditida</taxon>
        <taxon>Spirurina</taxon>
        <taxon>Oxyuridomorpha</taxon>
        <taxon>Oxyuroidea</taxon>
        <taxon>Oxyuridae</taxon>
        <taxon>Syphacia</taxon>
    </lineage>
</organism>
<dbReference type="AlphaFoldDB" id="A0A0N5APB6"/>
<evidence type="ECO:0000256" key="1">
    <source>
        <dbReference type="SAM" id="MobiDB-lite"/>
    </source>
</evidence>